<sequence length="426" mass="48367">MSRKNSKRSAPADQQRIEVDANKKSQANNGSTEGTSAAALTVGMIELELDYLQKERSIKLKAIADREAVELAVARKSYCLMKSRLQLQNGCDGNSFDDANPGRMNVNDSADEMSIPDAFEYIPSTSSSPTRNLPMTSKCLPTPQQVSARQVMPMDLPIFAGDPEEWPVFYSQFKNTTAACGYNNSENLVRLQRCLRGQALEYVRSRLLLPELVPKVINTLEMLYGKPTVIINSLVNKVRSMPPPEMERLDTIIDYGMAIQNLFDHMKAMNQLEHLRNPTLLQELEIKLPSEMKLQWAKYKRQNSPSSLKTLNDFMIEIVEVACEVFSTGSKARTDREQNDEICETDSIVGSQNSYCFICRERSHRVQDCAQFQSLDVSHRWRLIGELKLCRCCLGRHATRVCQHAYECGTDRCQLLHHPLLHQVRN</sequence>
<reference evidence="2" key="2">
    <citation type="submission" date="2025-05" db="UniProtKB">
        <authorList>
            <consortium name="EnsemblMetazoa"/>
        </authorList>
    </citation>
    <scope>IDENTIFICATION</scope>
    <source>
        <strain evidence="2">Foshan</strain>
    </source>
</reference>
<reference evidence="3" key="1">
    <citation type="journal article" date="2015" name="Proc. Natl. Acad. Sci. U.S.A.">
        <title>Genome sequence of the Asian Tiger mosquito, Aedes albopictus, reveals insights into its biology, genetics, and evolution.</title>
        <authorList>
            <person name="Chen X.G."/>
            <person name="Jiang X."/>
            <person name="Gu J."/>
            <person name="Xu M."/>
            <person name="Wu Y."/>
            <person name="Deng Y."/>
            <person name="Zhang C."/>
            <person name="Bonizzoni M."/>
            <person name="Dermauw W."/>
            <person name="Vontas J."/>
            <person name="Armbruster P."/>
            <person name="Huang X."/>
            <person name="Yang Y."/>
            <person name="Zhang H."/>
            <person name="He W."/>
            <person name="Peng H."/>
            <person name="Liu Y."/>
            <person name="Wu K."/>
            <person name="Chen J."/>
            <person name="Lirakis M."/>
            <person name="Topalis P."/>
            <person name="Van Leeuwen T."/>
            <person name="Hall A.B."/>
            <person name="Jiang X."/>
            <person name="Thorpe C."/>
            <person name="Mueller R.L."/>
            <person name="Sun C."/>
            <person name="Waterhouse R.M."/>
            <person name="Yan G."/>
            <person name="Tu Z.J."/>
            <person name="Fang X."/>
            <person name="James A.A."/>
        </authorList>
    </citation>
    <scope>NUCLEOTIDE SEQUENCE [LARGE SCALE GENOMIC DNA]</scope>
    <source>
        <strain evidence="3">Foshan</strain>
    </source>
</reference>
<dbReference type="Pfam" id="PF03564">
    <property type="entry name" value="DUF1759"/>
    <property type="match status" value="1"/>
</dbReference>
<evidence type="ECO:0000313" key="3">
    <source>
        <dbReference type="Proteomes" id="UP000069940"/>
    </source>
</evidence>
<name>A0ABM1YQ45_AEDAL</name>
<dbReference type="Proteomes" id="UP000069940">
    <property type="component" value="Unassembled WGS sequence"/>
</dbReference>
<proteinExistence type="predicted"/>
<dbReference type="PANTHER" id="PTHR47331:SF1">
    <property type="entry name" value="GAG-LIKE PROTEIN"/>
    <property type="match status" value="1"/>
</dbReference>
<evidence type="ECO:0000313" key="2">
    <source>
        <dbReference type="EnsemblMetazoa" id="AALFPA23_011135.P15736"/>
    </source>
</evidence>
<evidence type="ECO:0000256" key="1">
    <source>
        <dbReference type="SAM" id="MobiDB-lite"/>
    </source>
</evidence>
<feature type="region of interest" description="Disordered" evidence="1">
    <location>
        <begin position="1"/>
        <end position="34"/>
    </location>
</feature>
<dbReference type="EnsemblMetazoa" id="AALFPA23_011135.R15736">
    <property type="protein sequence ID" value="AALFPA23_011135.P15736"/>
    <property type="gene ID" value="AALFPA23_011135"/>
</dbReference>
<dbReference type="GeneID" id="134287923"/>
<dbReference type="PANTHER" id="PTHR47331">
    <property type="entry name" value="PHD-TYPE DOMAIN-CONTAINING PROTEIN"/>
    <property type="match status" value="1"/>
</dbReference>
<accession>A0ABM1YQ45</accession>
<organism evidence="2 3">
    <name type="scientific">Aedes albopictus</name>
    <name type="common">Asian tiger mosquito</name>
    <name type="synonym">Stegomyia albopicta</name>
    <dbReference type="NCBI Taxonomy" id="7160"/>
    <lineage>
        <taxon>Eukaryota</taxon>
        <taxon>Metazoa</taxon>
        <taxon>Ecdysozoa</taxon>
        <taxon>Arthropoda</taxon>
        <taxon>Hexapoda</taxon>
        <taxon>Insecta</taxon>
        <taxon>Pterygota</taxon>
        <taxon>Neoptera</taxon>
        <taxon>Endopterygota</taxon>
        <taxon>Diptera</taxon>
        <taxon>Nematocera</taxon>
        <taxon>Culicoidea</taxon>
        <taxon>Culicidae</taxon>
        <taxon>Culicinae</taxon>
        <taxon>Aedini</taxon>
        <taxon>Aedes</taxon>
        <taxon>Stegomyia</taxon>
    </lineage>
</organism>
<dbReference type="InterPro" id="IPR005312">
    <property type="entry name" value="DUF1759"/>
</dbReference>
<dbReference type="RefSeq" id="XP_062707150.1">
    <property type="nucleotide sequence ID" value="XM_062851166.1"/>
</dbReference>
<protein>
    <submittedName>
        <fullName evidence="2">Uncharacterized protein</fullName>
    </submittedName>
</protein>
<feature type="compositionally biased region" description="Polar residues" evidence="1">
    <location>
        <begin position="24"/>
        <end position="34"/>
    </location>
</feature>
<keyword evidence="3" id="KW-1185">Reference proteome</keyword>